<protein>
    <submittedName>
        <fullName evidence="1">Uncharacterized protein</fullName>
    </submittedName>
</protein>
<dbReference type="Proteomes" id="UP000247078">
    <property type="component" value="Unassembled WGS sequence"/>
</dbReference>
<reference evidence="1 2" key="1">
    <citation type="submission" date="2018-05" db="EMBL/GenBank/DDBJ databases">
        <title>Freshwater and sediment microbial communities from various areas in North America, analyzing microbe dynamics in response to fracking.</title>
        <authorList>
            <person name="Lamendella R."/>
        </authorList>
    </citation>
    <scope>NUCLEOTIDE SEQUENCE [LARGE SCALE GENOMIC DNA]</scope>
    <source>
        <strain evidence="1 2">DB-3</strain>
    </source>
</reference>
<evidence type="ECO:0000313" key="2">
    <source>
        <dbReference type="Proteomes" id="UP000247078"/>
    </source>
</evidence>
<name>A0A855Y6Y5_9BACL</name>
<dbReference type="RefSeq" id="WP_110000779.1">
    <property type="nucleotide sequence ID" value="NZ_QGTZ01000009.1"/>
</dbReference>
<comment type="caution">
    <text evidence="1">The sequence shown here is derived from an EMBL/GenBank/DDBJ whole genome shotgun (WGS) entry which is preliminary data.</text>
</comment>
<evidence type="ECO:0000313" key="1">
    <source>
        <dbReference type="EMBL" id="PWW37361.1"/>
    </source>
</evidence>
<dbReference type="EMBL" id="QGTZ01000009">
    <property type="protein sequence ID" value="PWW37361.1"/>
    <property type="molecule type" value="Genomic_DNA"/>
</dbReference>
<proteinExistence type="predicted"/>
<gene>
    <name evidence="1" type="ORF">DET56_109247</name>
</gene>
<accession>A0A855Y6Y5</accession>
<dbReference type="AlphaFoldDB" id="A0A855Y6Y5"/>
<organism evidence="1 2">
    <name type="scientific">Paenibacillus pabuli</name>
    <dbReference type="NCBI Taxonomy" id="1472"/>
    <lineage>
        <taxon>Bacteria</taxon>
        <taxon>Bacillati</taxon>
        <taxon>Bacillota</taxon>
        <taxon>Bacilli</taxon>
        <taxon>Bacillales</taxon>
        <taxon>Paenibacillaceae</taxon>
        <taxon>Paenibacillus</taxon>
    </lineage>
</organism>
<sequence>MKYYLLSLKWSAGKGKYVWWGPDSSGYTEDLNKAGVYTEEDLAKRTRYYRNTGTYPVPVETVKQMITQTVVPTLSGNWDLMKINLSELKEY</sequence>